<proteinExistence type="predicted"/>
<organism evidence="1 2">
    <name type="scientific">Citrus sinensis</name>
    <name type="common">Sweet orange</name>
    <name type="synonym">Citrus aurantium var. sinensis</name>
    <dbReference type="NCBI Taxonomy" id="2711"/>
    <lineage>
        <taxon>Eukaryota</taxon>
        <taxon>Viridiplantae</taxon>
        <taxon>Streptophyta</taxon>
        <taxon>Embryophyta</taxon>
        <taxon>Tracheophyta</taxon>
        <taxon>Spermatophyta</taxon>
        <taxon>Magnoliopsida</taxon>
        <taxon>eudicotyledons</taxon>
        <taxon>Gunneridae</taxon>
        <taxon>Pentapetalae</taxon>
        <taxon>rosids</taxon>
        <taxon>malvids</taxon>
        <taxon>Sapindales</taxon>
        <taxon>Rutaceae</taxon>
        <taxon>Aurantioideae</taxon>
        <taxon>Citrus</taxon>
    </lineage>
</organism>
<evidence type="ECO:0000313" key="1">
    <source>
        <dbReference type="EMBL" id="KAH9777650.1"/>
    </source>
</evidence>
<dbReference type="EMBL" id="CM039172">
    <property type="protein sequence ID" value="KAH9777650.1"/>
    <property type="molecule type" value="Genomic_DNA"/>
</dbReference>
<name>A0ACB8LWT9_CITSI</name>
<gene>
    <name evidence="1" type="ORF">KPL71_007094</name>
</gene>
<sequence length="527" mass="57448">MIPIFYTSLFVYTAAPNYSFMRNATAAKPVSYYDYIVIGGGTAGCPLAASLSQNASVLLLERGDSPYGNPNITNSGSFSAELADLSPTSPSQRFISEDGVVSTRARVLGGGTCINAGFYTRAEPYYAREAGWDGRLVNESYQWVEKKVVFRPPMQRWQSALRDGLVEVGVLPYNGFTYDHLYGTKIGGTIIDQNSQRHTAADLLEYANPSGLTVLLHASVHKILFRNKGKARPVAHGVVFRDATDAEHIAYLRNGPKNEIIVSAGALGSPQLLMLSGVGPADHLKAHNITVVLDQPLVGQGMSDNPMNAIFVPSPVPVEVSLLQVVGITQFGSYIEGASGVNFAGGSPSPRPYRGGFIFEKIIGPVSTGHLELRTRNPNDTPSVTFNYFKEPEDLQRCVQGISTIEKIIESKSFSKFKYDNMSVETLLNMTASMPLNLLPKHSNTSTSLEQFCRDTVMTIWHYHGGCQVGKVVDHDYKVLGVDALRVVDGSTFYYSPGTNPQATVMMLGRYVNLTTSKYVHGSQDTE</sequence>
<keyword evidence="2" id="KW-1185">Reference proteome</keyword>
<dbReference type="Proteomes" id="UP000829398">
    <property type="component" value="Chromosome 3"/>
</dbReference>
<evidence type="ECO:0000313" key="2">
    <source>
        <dbReference type="Proteomes" id="UP000829398"/>
    </source>
</evidence>
<protein>
    <submittedName>
        <fullName evidence="1">GMC OxRdtase N domain-containing protein</fullName>
    </submittedName>
</protein>
<comment type="caution">
    <text evidence="1">The sequence shown here is derived from an EMBL/GenBank/DDBJ whole genome shotgun (WGS) entry which is preliminary data.</text>
</comment>
<accession>A0ACB8LWT9</accession>
<reference evidence="2" key="1">
    <citation type="journal article" date="2023" name="Hortic. Res.">
        <title>A chromosome-level phased genome enabling allele-level studies in sweet orange: a case study on citrus Huanglongbing tolerance.</title>
        <authorList>
            <person name="Wu B."/>
            <person name="Yu Q."/>
            <person name="Deng Z."/>
            <person name="Duan Y."/>
            <person name="Luo F."/>
            <person name="Gmitter F. Jr."/>
        </authorList>
    </citation>
    <scope>NUCLEOTIDE SEQUENCE [LARGE SCALE GENOMIC DNA]</scope>
    <source>
        <strain evidence="2">cv. Valencia</strain>
    </source>
</reference>